<evidence type="ECO:0000313" key="2">
    <source>
        <dbReference type="EMBL" id="VDL91989.1"/>
    </source>
</evidence>
<evidence type="ECO:0000313" key="4">
    <source>
        <dbReference type="WBParaSite" id="SSLN_0000578301-mRNA-1"/>
    </source>
</evidence>
<dbReference type="AlphaFoldDB" id="A0A183SN06"/>
<proteinExistence type="predicted"/>
<sequence>MNISRTYWLHVKLSDPKQYQPNNSTCCLHRRTHRHFASTSTATIITGSTGDHASNALPPLITSSTPTSSIIPTTAPATKARTTTITTSPYTTTDENTPDVSSNTTLTTSTPKNRKVDSIPTYPHCDHEFTSRTGLAGHLGIHRHTARSPEIHSCHQPLLSALPTHIHS</sequence>
<gene>
    <name evidence="2" type="ORF">SSLN_LOCUS5604</name>
</gene>
<feature type="compositionally biased region" description="Low complexity" evidence="1">
    <location>
        <begin position="60"/>
        <end position="93"/>
    </location>
</feature>
<dbReference type="Proteomes" id="UP000275846">
    <property type="component" value="Unassembled WGS sequence"/>
</dbReference>
<evidence type="ECO:0000256" key="1">
    <source>
        <dbReference type="SAM" id="MobiDB-lite"/>
    </source>
</evidence>
<feature type="compositionally biased region" description="Polar residues" evidence="1">
    <location>
        <begin position="94"/>
        <end position="111"/>
    </location>
</feature>
<dbReference type="EMBL" id="UYSU01033321">
    <property type="protein sequence ID" value="VDL91989.1"/>
    <property type="molecule type" value="Genomic_DNA"/>
</dbReference>
<dbReference type="WBParaSite" id="SSLN_0000578301-mRNA-1">
    <property type="protein sequence ID" value="SSLN_0000578301-mRNA-1"/>
    <property type="gene ID" value="SSLN_0000578301"/>
</dbReference>
<feature type="region of interest" description="Disordered" evidence="1">
    <location>
        <begin position="60"/>
        <end position="119"/>
    </location>
</feature>
<evidence type="ECO:0000313" key="3">
    <source>
        <dbReference type="Proteomes" id="UP000275846"/>
    </source>
</evidence>
<keyword evidence="3" id="KW-1185">Reference proteome</keyword>
<organism evidence="4">
    <name type="scientific">Schistocephalus solidus</name>
    <name type="common">Tapeworm</name>
    <dbReference type="NCBI Taxonomy" id="70667"/>
    <lineage>
        <taxon>Eukaryota</taxon>
        <taxon>Metazoa</taxon>
        <taxon>Spiralia</taxon>
        <taxon>Lophotrochozoa</taxon>
        <taxon>Platyhelminthes</taxon>
        <taxon>Cestoda</taxon>
        <taxon>Eucestoda</taxon>
        <taxon>Diphyllobothriidea</taxon>
        <taxon>Diphyllobothriidae</taxon>
        <taxon>Schistocephalus</taxon>
    </lineage>
</organism>
<dbReference type="OrthoDB" id="10649251at2759"/>
<accession>A0A183SN06</accession>
<reference evidence="2 3" key="2">
    <citation type="submission" date="2018-11" db="EMBL/GenBank/DDBJ databases">
        <authorList>
            <consortium name="Pathogen Informatics"/>
        </authorList>
    </citation>
    <scope>NUCLEOTIDE SEQUENCE [LARGE SCALE GENOMIC DNA]</scope>
    <source>
        <strain evidence="2 3">NST_G2</strain>
    </source>
</reference>
<protein>
    <submittedName>
        <fullName evidence="4">C2H2-type domain-containing protein</fullName>
    </submittedName>
</protein>
<reference evidence="4" key="1">
    <citation type="submission" date="2016-06" db="UniProtKB">
        <authorList>
            <consortium name="WormBaseParasite"/>
        </authorList>
    </citation>
    <scope>IDENTIFICATION</scope>
</reference>
<name>A0A183SN06_SCHSO</name>